<evidence type="ECO:0000256" key="1">
    <source>
        <dbReference type="ARBA" id="ARBA00001954"/>
    </source>
</evidence>
<dbReference type="EMBL" id="LR134140">
    <property type="protein sequence ID" value="VDZ94527.1"/>
    <property type="molecule type" value="Genomic_DNA"/>
</dbReference>
<protein>
    <submittedName>
        <fullName evidence="5">Protein ycfD</fullName>
    </submittedName>
</protein>
<sequence>MEYQLTLNWPDFLERHWQKRPVVLKRGFSNFIDPLSPDELAGLAMESEIDSRLVSHQDGKWQVSHGPFESYDHLGESNWSLLVQAVNHWHEPTAALMRPFRALPDWRIDDLMISFSVPGGGVGPHLDQYDVFIIQGTGRRRWRVGEKLQMRQHCPHPDLLQVDPFEAIIDEELEPGRHSVYSARIPA</sequence>
<comment type="cofactor">
    <cofactor evidence="1">
        <name>Fe(2+)</name>
        <dbReference type="ChEBI" id="CHEBI:29033"/>
    </cofactor>
</comment>
<dbReference type="PANTHER" id="PTHR13096">
    <property type="entry name" value="MINA53 MYC INDUCED NUCLEAR ANTIGEN"/>
    <property type="match status" value="1"/>
</dbReference>
<dbReference type="Proteomes" id="UP000282086">
    <property type="component" value="Chromosome"/>
</dbReference>
<keyword evidence="2" id="KW-0479">Metal-binding</keyword>
<evidence type="ECO:0000256" key="2">
    <source>
        <dbReference type="ARBA" id="ARBA00022723"/>
    </source>
</evidence>
<evidence type="ECO:0000313" key="5">
    <source>
        <dbReference type="EMBL" id="VDZ94527.1"/>
    </source>
</evidence>
<reference evidence="5 6" key="1">
    <citation type="submission" date="2018-12" db="EMBL/GenBank/DDBJ databases">
        <authorList>
            <consortium name="Pathogen Informatics"/>
        </authorList>
    </citation>
    <scope>NUCLEOTIDE SEQUENCE [LARGE SCALE GENOMIC DNA]</scope>
    <source>
        <strain evidence="5 6">NCTC129</strain>
    </source>
</reference>
<evidence type="ECO:0000259" key="4">
    <source>
        <dbReference type="PROSITE" id="PS51184"/>
    </source>
</evidence>
<keyword evidence="3" id="KW-0408">Iron</keyword>
<dbReference type="Gene3D" id="2.60.120.650">
    <property type="entry name" value="Cupin"/>
    <property type="match status" value="1"/>
</dbReference>
<dbReference type="Pfam" id="PF08007">
    <property type="entry name" value="JmjC_2"/>
    <property type="match status" value="1"/>
</dbReference>
<dbReference type="GO" id="GO:0016706">
    <property type="term" value="F:2-oxoglutarate-dependent dioxygenase activity"/>
    <property type="evidence" value="ECO:0007669"/>
    <property type="project" value="TreeGrafter"/>
</dbReference>
<organism evidence="5 6">
    <name type="scientific">Salmonella enterica I</name>
    <dbReference type="NCBI Taxonomy" id="59201"/>
    <lineage>
        <taxon>Bacteria</taxon>
        <taxon>Pseudomonadati</taxon>
        <taxon>Pseudomonadota</taxon>
        <taxon>Gammaproteobacteria</taxon>
        <taxon>Enterobacterales</taxon>
        <taxon>Enterobacteriaceae</taxon>
        <taxon>Salmonella</taxon>
    </lineage>
</organism>
<dbReference type="SUPFAM" id="SSF51197">
    <property type="entry name" value="Clavaminate synthase-like"/>
    <property type="match status" value="1"/>
</dbReference>
<dbReference type="InterPro" id="IPR003347">
    <property type="entry name" value="JmjC_dom"/>
</dbReference>
<feature type="domain" description="JmjC" evidence="4">
    <location>
        <begin position="92"/>
        <end position="187"/>
    </location>
</feature>
<dbReference type="AlphaFoldDB" id="A0A447MU36"/>
<proteinExistence type="predicted"/>
<dbReference type="GO" id="GO:0046872">
    <property type="term" value="F:metal ion binding"/>
    <property type="evidence" value="ECO:0007669"/>
    <property type="project" value="UniProtKB-KW"/>
</dbReference>
<dbReference type="InterPro" id="IPR039994">
    <property type="entry name" value="NO66-like"/>
</dbReference>
<name>A0A447MU36_SALET</name>
<gene>
    <name evidence="5" type="ORF">NCTC129_00617</name>
</gene>
<dbReference type="PANTHER" id="PTHR13096:SF8">
    <property type="entry name" value="RIBOSOMAL OXYGENASE 1"/>
    <property type="match status" value="1"/>
</dbReference>
<dbReference type="PROSITE" id="PS51184">
    <property type="entry name" value="JMJC"/>
    <property type="match status" value="1"/>
</dbReference>
<evidence type="ECO:0000256" key="3">
    <source>
        <dbReference type="ARBA" id="ARBA00023004"/>
    </source>
</evidence>
<accession>A0A447MU36</accession>
<evidence type="ECO:0000313" key="6">
    <source>
        <dbReference type="Proteomes" id="UP000282086"/>
    </source>
</evidence>